<name>A0A6M7WNE7_RHILI</name>
<dbReference type="EMBL" id="CP033367">
    <property type="protein sequence ID" value="QKD05650.1"/>
    <property type="molecule type" value="Genomic_DNA"/>
</dbReference>
<reference evidence="1 2" key="1">
    <citation type="submission" date="2018-10" db="EMBL/GenBank/DDBJ databases">
        <authorList>
            <person name="Perry B.J."/>
            <person name="Sullivan J.T."/>
            <person name="Murphy R.J.T."/>
            <person name="Ramsay J.P."/>
            <person name="Ronson C.W."/>
        </authorList>
    </citation>
    <scope>NUCLEOTIDE SEQUENCE [LARGE SCALE GENOMIC DNA]</scope>
    <source>
        <strain evidence="1 2">R88b</strain>
    </source>
</reference>
<proteinExistence type="predicted"/>
<gene>
    <name evidence="1" type="ORF">EB235_32660</name>
</gene>
<sequence length="257" mass="29673">MGIVLYRQYRQSLKVTPFTGRYMPYNWSSLPNPLDAQWMAYSWMLDEFGRELANTVNGFTNDVHSLTAWSTVVEPLTQQSQLEANREFIDKLATTAVNLPYVVKGRFAFAAAHLCHQANMLKFPATWRDDLPLDCEIYPHVADSYGKSWKGYKRLKRALDAIGARAFRDGTGDFRHAYNHRFSPRFVVGMTQFVTRTVNASTGRVRYGFGGRCPLDLAKIVKLLEQEQMRFYAAFESFQELVREHERAIRDHVEAKL</sequence>
<organism evidence="1 2">
    <name type="scientific">Mesorhizobium loti R88b</name>
    <dbReference type="NCBI Taxonomy" id="935548"/>
    <lineage>
        <taxon>Bacteria</taxon>
        <taxon>Pseudomonadati</taxon>
        <taxon>Pseudomonadota</taxon>
        <taxon>Alphaproteobacteria</taxon>
        <taxon>Hyphomicrobiales</taxon>
        <taxon>Phyllobacteriaceae</taxon>
        <taxon>Mesorhizobium</taxon>
    </lineage>
</organism>
<dbReference type="Proteomes" id="UP000503017">
    <property type="component" value="Chromosome"/>
</dbReference>
<accession>A0A6M7WNE7</accession>
<dbReference type="GeneID" id="66686131"/>
<dbReference type="AlphaFoldDB" id="A0A6M7WNE7"/>
<dbReference type="RefSeq" id="WP_027033393.1">
    <property type="nucleotide sequence ID" value="NZ_CP033367.1"/>
</dbReference>
<protein>
    <submittedName>
        <fullName evidence="1">Integrase</fullName>
    </submittedName>
</protein>
<evidence type="ECO:0000313" key="1">
    <source>
        <dbReference type="EMBL" id="QKD05650.1"/>
    </source>
</evidence>
<evidence type="ECO:0000313" key="2">
    <source>
        <dbReference type="Proteomes" id="UP000503017"/>
    </source>
</evidence>